<dbReference type="EMBL" id="HG970334">
    <property type="protein sequence ID" value="CEF88325.1"/>
    <property type="molecule type" value="Genomic_DNA"/>
</dbReference>
<dbReference type="Proteomes" id="UP000070720">
    <property type="component" value="Chromosome 3"/>
</dbReference>
<protein>
    <submittedName>
        <fullName evidence="1">Chromosome 3, complete genome</fullName>
    </submittedName>
</protein>
<reference evidence="2 3" key="1">
    <citation type="journal article" date="2007" name="Science">
        <title>The Fusarium graminearum genome reveals a link between localized polymorphism and pathogen specialization.</title>
        <authorList>
            <person name="Cuomo C.A."/>
            <person name="Gueldener U."/>
            <person name="Xu J.-R."/>
            <person name="Trail F."/>
            <person name="Turgeon B.G."/>
            <person name="Di Pietro A."/>
            <person name="Walton J.D."/>
            <person name="Ma L.-J."/>
            <person name="Baker S.E."/>
            <person name="Rep M."/>
            <person name="Adam G."/>
            <person name="Antoniw J."/>
            <person name="Baldwin T."/>
            <person name="Calvo S.E."/>
            <person name="Chang Y.-L."/>
            <person name="DeCaprio D."/>
            <person name="Gale L.R."/>
            <person name="Gnerre S."/>
            <person name="Goswami R.S."/>
            <person name="Hammond-Kosack K."/>
            <person name="Harris L.J."/>
            <person name="Hilburn K."/>
            <person name="Kennell J.C."/>
            <person name="Kroken S."/>
            <person name="Magnuson J.K."/>
            <person name="Mannhaupt G."/>
            <person name="Mauceli E.W."/>
            <person name="Mewes H.-W."/>
            <person name="Mitterbauer R."/>
            <person name="Muehlbauer G."/>
            <person name="Muensterkoetter M."/>
            <person name="Nelson D."/>
            <person name="O'Donnell K."/>
            <person name="Ouellet T."/>
            <person name="Qi W."/>
            <person name="Quesneville H."/>
            <person name="Roncero M.I.G."/>
            <person name="Seong K.-Y."/>
            <person name="Tetko I.V."/>
            <person name="Urban M."/>
            <person name="Waalwijk C."/>
            <person name="Ward T.J."/>
            <person name="Yao J."/>
            <person name="Birren B.W."/>
            <person name="Kistler H.C."/>
        </authorList>
    </citation>
    <scope>NUCLEOTIDE SEQUENCE [LARGE SCALE GENOMIC DNA]</scope>
    <source>
        <strain evidence="3">ATCC MYA-4620 / CBS 123657 / FGSC 9075 / NRRL 31084 / PH-1</strain>
        <strain evidence="2">PH-1 / ATCC MYA-4620 / FGSC 9075 / NRRL 31084</strain>
    </source>
</reference>
<evidence type="ECO:0000313" key="1">
    <source>
        <dbReference type="EMBL" id="CEF88325.1"/>
    </source>
</evidence>
<accession>A0A098E2J0</accession>
<name>A0A098E2J0_GIBZE</name>
<reference evidence="2" key="4">
    <citation type="submission" date="2017-01" db="UniProtKB">
        <authorList>
            <consortium name="EnsemblFungi"/>
        </authorList>
    </citation>
    <scope>IDENTIFICATION</scope>
    <source>
        <strain evidence="2">PH-1 / ATCC MYA-4620 / FGSC 9075 / NRRL 31084</strain>
    </source>
</reference>
<evidence type="ECO:0000313" key="3">
    <source>
        <dbReference type="Proteomes" id="UP000070720"/>
    </source>
</evidence>
<proteinExistence type="predicted"/>
<gene>
    <name evidence="1" type="ORF">FGRAMPH1_01T19845</name>
</gene>
<dbReference type="EnsemblFungi" id="CEF88325">
    <property type="protein sequence ID" value="CEF88325"/>
    <property type="gene ID" value="FGRRES_15339"/>
</dbReference>
<accession>A0A0E0SPG2</accession>
<sequence>MACPKGVYYIPSSWMTPFTASEVADIWRPIPSAVTGSQTCIRGSVKDINNNNNIIIGS</sequence>
<reference evidence="2 3" key="2">
    <citation type="journal article" date="2010" name="Nature">
        <title>Comparative genomics reveals mobile pathogenicity chromosomes in Fusarium.</title>
        <authorList>
            <person name="Ma L.J."/>
            <person name="van der Does H.C."/>
            <person name="Borkovich K.A."/>
            <person name="Coleman J.J."/>
            <person name="Daboussi M.J."/>
            <person name="Di Pietro A."/>
            <person name="Dufresne M."/>
            <person name="Freitag M."/>
            <person name="Grabherr M."/>
            <person name="Henrissat B."/>
            <person name="Houterman P.M."/>
            <person name="Kang S."/>
            <person name="Shim W.B."/>
            <person name="Woloshuk C."/>
            <person name="Xie X."/>
            <person name="Xu J.R."/>
            <person name="Antoniw J."/>
            <person name="Baker S.E."/>
            <person name="Bluhm B.H."/>
            <person name="Breakspear A."/>
            <person name="Brown D.W."/>
            <person name="Butchko R.A."/>
            <person name="Chapman S."/>
            <person name="Coulson R."/>
            <person name="Coutinho P.M."/>
            <person name="Danchin E.G."/>
            <person name="Diener A."/>
            <person name="Gale L.R."/>
            <person name="Gardiner D.M."/>
            <person name="Goff S."/>
            <person name="Hammond-Kosack K.E."/>
            <person name="Hilburn K."/>
            <person name="Hua-Van A."/>
            <person name="Jonkers W."/>
            <person name="Kazan K."/>
            <person name="Kodira C.D."/>
            <person name="Koehrsen M."/>
            <person name="Kumar L."/>
            <person name="Lee Y.H."/>
            <person name="Li L."/>
            <person name="Manners J.M."/>
            <person name="Miranda-Saavedra D."/>
            <person name="Mukherjee M."/>
            <person name="Park G."/>
            <person name="Park J."/>
            <person name="Park S.Y."/>
            <person name="Proctor R.H."/>
            <person name="Regev A."/>
            <person name="Ruiz-Roldan M.C."/>
            <person name="Sain D."/>
            <person name="Sakthikumar S."/>
            <person name="Sykes S."/>
            <person name="Schwartz D.C."/>
            <person name="Turgeon B.G."/>
            <person name="Wapinski I."/>
            <person name="Yoder O."/>
            <person name="Young S."/>
            <person name="Zeng Q."/>
            <person name="Zhou S."/>
            <person name="Galagan J."/>
            <person name="Cuomo C.A."/>
            <person name="Kistler H.C."/>
            <person name="Rep M."/>
        </authorList>
    </citation>
    <scope>GENOME REANNOTATION</scope>
    <source>
        <strain evidence="3">ATCC MYA-4620 / CBS 123657 / FGSC 9075 / NRRL 31084 / PH-1</strain>
        <strain evidence="2">PH-1 / ATCC MYA-4620 / FGSC 9075 / NRRL 31084</strain>
    </source>
</reference>
<dbReference type="InParanoid" id="A0A098E2J0"/>
<organism evidence="1 3">
    <name type="scientific">Gibberella zeae (strain ATCC MYA-4620 / CBS 123657 / FGSC 9075 / NRRL 31084 / PH-1)</name>
    <name type="common">Wheat head blight fungus</name>
    <name type="synonym">Fusarium graminearum</name>
    <dbReference type="NCBI Taxonomy" id="229533"/>
    <lineage>
        <taxon>Eukaryota</taxon>
        <taxon>Fungi</taxon>
        <taxon>Dikarya</taxon>
        <taxon>Ascomycota</taxon>
        <taxon>Pezizomycotina</taxon>
        <taxon>Sordariomycetes</taxon>
        <taxon>Hypocreomycetidae</taxon>
        <taxon>Hypocreales</taxon>
        <taxon>Nectriaceae</taxon>
        <taxon>Fusarium</taxon>
    </lineage>
</organism>
<dbReference type="AlphaFoldDB" id="A0A098E2J0"/>
<keyword evidence="3" id="KW-1185">Reference proteome</keyword>
<evidence type="ECO:0000313" key="2">
    <source>
        <dbReference type="EnsemblFungi" id="CEF88325"/>
    </source>
</evidence>
<reference evidence="1 3" key="3">
    <citation type="journal article" date="2015" name="BMC Genomics">
        <title>The completed genome sequence of the pathogenic ascomycete fungus Fusarium graminearum.</title>
        <authorList>
            <person name="King R."/>
            <person name="Urban M."/>
            <person name="Hammond-Kosack M.C."/>
            <person name="Hassani-Pak K."/>
            <person name="Hammond-Kosack K.E."/>
        </authorList>
    </citation>
    <scope>NUCLEOTIDE SEQUENCE [LARGE SCALE GENOMIC DNA]</scope>
    <source>
        <strain evidence="3">ATCC MYA-4620 / CBS 123657 / FGSC 9075 / NRRL 31084 / PH-1</strain>
        <strain evidence="1">PH-1</strain>
    </source>
</reference>
<dbReference type="VEuPathDB" id="FungiDB:FGRAMPH1_01G19845"/>